<organism evidence="2 3">
    <name type="scientific">Haloferula rosea</name>
    <dbReference type="NCBI Taxonomy" id="490093"/>
    <lineage>
        <taxon>Bacteria</taxon>
        <taxon>Pseudomonadati</taxon>
        <taxon>Verrucomicrobiota</taxon>
        <taxon>Verrucomicrobiia</taxon>
        <taxon>Verrucomicrobiales</taxon>
        <taxon>Verrucomicrobiaceae</taxon>
        <taxon>Haloferula</taxon>
    </lineage>
</organism>
<comment type="caution">
    <text evidence="2">The sequence shown here is derived from an EMBL/GenBank/DDBJ whole genome shotgun (WGS) entry which is preliminary data.</text>
</comment>
<dbReference type="RefSeq" id="WP_200275989.1">
    <property type="nucleotide sequence ID" value="NZ_JAENII010000002.1"/>
</dbReference>
<feature type="compositionally biased region" description="Basic and acidic residues" evidence="1">
    <location>
        <begin position="904"/>
        <end position="921"/>
    </location>
</feature>
<protein>
    <submittedName>
        <fullName evidence="2">Right-handed parallel beta-helix repeat-containing protein</fullName>
    </submittedName>
</protein>
<sequence>MRWVIFALVAVGWRSLLGAGQVLVPPSGDLQAVLDQGDDLLLEQQGLYELSEALEFKKEGQSILTAGATHPSEFATLRLADPGQTCLVMADGVKGAKIAHVILDGARYELSGPPPRSDFGKDMALAFFGGQGGDGQVVRECVFLNSRSCSTLKVHEGASGVLVENNLIFGAGSDCRGNGRAVSEGRIHWSGGITFAARDSIVRSNLIIDPTNAGIVLFGSPGTTVEGNVVAAVSRESLGGISLVDSIDFYRLAKDGTDCRGLVVKNNQVEALGARVHMGFPIGAPQWAPEKRGRFLIGGSVVGNTMSGGAAGYGFVAHTVKGGTIEGNRSLASYSGLSDGLAATNRPHEPTGFVYDPQTVLDCRLQDDFIACDPHIDHLLRCNYGPMDDQGRRVYPYGKEEAEAVVRAAYREILGREADPDGLVSRIVALQENQLNADTLRRILMGSEEFKQRHGFVPPDDLQLFRGDLWLSLCDSIIADGEGWPAAKAIYQKAKSLLVQEPSARRKMVSARASTLTGRVMCGYQGWFRAEGDGTGLGWKHYRNPTSHQFRPGHAGIEYWPDMSELADHEKFETAFRHSNGSPAHVFSSDVKDTVVRHFKWMRDYGIDGVFVQRFVTEVTGRDGRRIDANTRSCDRVLKHCREGANRYDRTYAVMYDLTGMPSGHTAAIIEDWRHLVRGMGITRGARDKAYQRHGGKPVVAIWGVGFADGRRYGSKDCEELIDFLKNDPECGGVTVMLGTPTGWRTGDRDAGPFDEWAPIYRSADIISPWTVGRFGGQESARTYAAGRAKADREWCESEGKEFMPVVFPGFGWSNLKKGTKENPNAFIDREGGRFLWAQYESLVSQAGATMVYQAMFDELDEGTQIFKVSNDPPVGESRFESYEDLPSDHYLWLVGEATRMVRREMPPSRDLPVRPVDRGKPGAPAE</sequence>
<gene>
    <name evidence="2" type="ORF">JIN81_02520</name>
</gene>
<dbReference type="Gene3D" id="3.20.20.80">
    <property type="entry name" value="Glycosidases"/>
    <property type="match status" value="1"/>
</dbReference>
<evidence type="ECO:0000256" key="1">
    <source>
        <dbReference type="SAM" id="MobiDB-lite"/>
    </source>
</evidence>
<dbReference type="SMART" id="SM00710">
    <property type="entry name" value="PbH1"/>
    <property type="match status" value="5"/>
</dbReference>
<dbReference type="Proteomes" id="UP000658278">
    <property type="component" value="Unassembled WGS sequence"/>
</dbReference>
<dbReference type="AlphaFoldDB" id="A0A934RAP0"/>
<evidence type="ECO:0000313" key="3">
    <source>
        <dbReference type="Proteomes" id="UP000658278"/>
    </source>
</evidence>
<dbReference type="InterPro" id="IPR012334">
    <property type="entry name" value="Pectin_lyas_fold"/>
</dbReference>
<accession>A0A934RAP0</accession>
<evidence type="ECO:0000313" key="2">
    <source>
        <dbReference type="EMBL" id="MBK1825879.1"/>
    </source>
</evidence>
<feature type="region of interest" description="Disordered" evidence="1">
    <location>
        <begin position="904"/>
        <end position="927"/>
    </location>
</feature>
<dbReference type="Gene3D" id="2.160.20.10">
    <property type="entry name" value="Single-stranded right-handed beta-helix, Pectin lyase-like"/>
    <property type="match status" value="1"/>
</dbReference>
<dbReference type="SUPFAM" id="SSF51126">
    <property type="entry name" value="Pectin lyase-like"/>
    <property type="match status" value="1"/>
</dbReference>
<reference evidence="2" key="1">
    <citation type="submission" date="2021-01" db="EMBL/GenBank/DDBJ databases">
        <title>Modified the classification status of verrucomicrobia.</title>
        <authorList>
            <person name="Feng X."/>
        </authorList>
    </citation>
    <scope>NUCLEOTIDE SEQUENCE</scope>
    <source>
        <strain evidence="2">KCTC 22201</strain>
    </source>
</reference>
<name>A0A934RAP0_9BACT</name>
<proteinExistence type="predicted"/>
<dbReference type="CDD" id="cd11576">
    <property type="entry name" value="GH99_GH71_like_2"/>
    <property type="match status" value="1"/>
</dbReference>
<dbReference type="InterPro" id="IPR011050">
    <property type="entry name" value="Pectin_lyase_fold/virulence"/>
</dbReference>
<dbReference type="InterPro" id="IPR006626">
    <property type="entry name" value="PbH1"/>
</dbReference>
<keyword evidence="3" id="KW-1185">Reference proteome</keyword>
<dbReference type="EMBL" id="JAENII010000002">
    <property type="protein sequence ID" value="MBK1825879.1"/>
    <property type="molecule type" value="Genomic_DNA"/>
</dbReference>